<evidence type="ECO:0000256" key="1">
    <source>
        <dbReference type="SAM" id="Coils"/>
    </source>
</evidence>
<dbReference type="AlphaFoldDB" id="A0A2B4Q224"/>
<proteinExistence type="predicted"/>
<accession>A0A2B4Q224</accession>
<dbReference type="EMBL" id="LSMT01005293">
    <property type="protein sequence ID" value="PFW98157.1"/>
    <property type="molecule type" value="Genomic_DNA"/>
</dbReference>
<gene>
    <name evidence="2" type="ORF">AWC38_SpisGene25703</name>
</gene>
<keyword evidence="1" id="KW-0175">Coiled coil</keyword>
<organism evidence="2 3">
    <name type="scientific">Stylophora pistillata</name>
    <name type="common">Smooth cauliflower coral</name>
    <dbReference type="NCBI Taxonomy" id="50429"/>
    <lineage>
        <taxon>Eukaryota</taxon>
        <taxon>Metazoa</taxon>
        <taxon>Cnidaria</taxon>
        <taxon>Anthozoa</taxon>
        <taxon>Hexacorallia</taxon>
        <taxon>Scleractinia</taxon>
        <taxon>Astrocoeniina</taxon>
        <taxon>Pocilloporidae</taxon>
        <taxon>Stylophora</taxon>
    </lineage>
</organism>
<keyword evidence="3" id="KW-1185">Reference proteome</keyword>
<sequence>LQKLEEKRSAELEEKLKEFEAKEDMLNTKILDLEKAGMERKISDLEKERVEAKEESMRWEGELRNLKGEISDLKEQLRLANRPLWKKLFNIDGERKPSE</sequence>
<evidence type="ECO:0000313" key="2">
    <source>
        <dbReference type="EMBL" id="PFW98157.1"/>
    </source>
</evidence>
<feature type="coiled-coil region" evidence="1">
    <location>
        <begin position="2"/>
        <end position="76"/>
    </location>
</feature>
<evidence type="ECO:0000313" key="3">
    <source>
        <dbReference type="Proteomes" id="UP000225706"/>
    </source>
</evidence>
<protein>
    <submittedName>
        <fullName evidence="2">Uncharacterized protein</fullName>
    </submittedName>
</protein>
<dbReference type="OrthoDB" id="10681654at2759"/>
<dbReference type="Proteomes" id="UP000225706">
    <property type="component" value="Unassembled WGS sequence"/>
</dbReference>
<feature type="non-terminal residue" evidence="2">
    <location>
        <position position="1"/>
    </location>
</feature>
<name>A0A2B4Q224_STYPI</name>
<reference evidence="3" key="1">
    <citation type="journal article" date="2017" name="bioRxiv">
        <title>Comparative analysis of the genomes of Stylophora pistillata and Acropora digitifera provides evidence for extensive differences between species of corals.</title>
        <authorList>
            <person name="Voolstra C.R."/>
            <person name="Li Y."/>
            <person name="Liew Y.J."/>
            <person name="Baumgarten S."/>
            <person name="Zoccola D."/>
            <person name="Flot J.-F."/>
            <person name="Tambutte S."/>
            <person name="Allemand D."/>
            <person name="Aranda M."/>
        </authorList>
    </citation>
    <scope>NUCLEOTIDE SEQUENCE [LARGE SCALE GENOMIC DNA]</scope>
</reference>
<comment type="caution">
    <text evidence="2">The sequence shown here is derived from an EMBL/GenBank/DDBJ whole genome shotgun (WGS) entry which is preliminary data.</text>
</comment>